<evidence type="ECO:0000256" key="1">
    <source>
        <dbReference type="ARBA" id="ARBA00022741"/>
    </source>
</evidence>
<dbReference type="InterPro" id="IPR002543">
    <property type="entry name" value="FtsK_dom"/>
</dbReference>
<dbReference type="RefSeq" id="WP_073172443.1">
    <property type="nucleotide sequence ID" value="NZ_FQVE01000002.1"/>
</dbReference>
<dbReference type="SUPFAM" id="SSF52540">
    <property type="entry name" value="P-loop containing nucleoside triphosphate hydrolases"/>
    <property type="match status" value="1"/>
</dbReference>
<feature type="binding site" evidence="3">
    <location>
        <begin position="482"/>
        <end position="489"/>
    </location>
    <ligand>
        <name>ATP</name>
        <dbReference type="ChEBI" id="CHEBI:30616"/>
    </ligand>
</feature>
<accession>A0A1M4ZFN1</accession>
<dbReference type="Pfam" id="PF12705">
    <property type="entry name" value="PDDEXK_1"/>
    <property type="match status" value="1"/>
</dbReference>
<evidence type="ECO:0000313" key="5">
    <source>
        <dbReference type="EMBL" id="SHF16821.1"/>
    </source>
</evidence>
<dbReference type="PROSITE" id="PS50901">
    <property type="entry name" value="FTSK"/>
    <property type="match status" value="1"/>
</dbReference>
<dbReference type="GO" id="GO:0005524">
    <property type="term" value="F:ATP binding"/>
    <property type="evidence" value="ECO:0007669"/>
    <property type="project" value="UniProtKB-UniRule"/>
</dbReference>
<proteinExistence type="predicted"/>
<protein>
    <submittedName>
        <fullName evidence="5">PD-(D/E)XK nuclease superfamily protein</fullName>
    </submittedName>
</protein>
<evidence type="ECO:0000256" key="2">
    <source>
        <dbReference type="ARBA" id="ARBA00022840"/>
    </source>
</evidence>
<dbReference type="Gene3D" id="3.40.50.300">
    <property type="entry name" value="P-loop containing nucleotide triphosphate hydrolases"/>
    <property type="match status" value="2"/>
</dbReference>
<dbReference type="InterPro" id="IPR027417">
    <property type="entry name" value="P-loop_NTPase"/>
</dbReference>
<reference evidence="6" key="1">
    <citation type="submission" date="2016-11" db="EMBL/GenBank/DDBJ databases">
        <authorList>
            <person name="Varghese N."/>
            <person name="Submissions S."/>
        </authorList>
    </citation>
    <scope>NUCLEOTIDE SEQUENCE [LARGE SCALE GENOMIC DNA]</scope>
    <source>
        <strain evidence="6">YR203</strain>
    </source>
</reference>
<organism evidence="5 6">
    <name type="scientific">Chryseobacterium vrystaatense</name>
    <dbReference type="NCBI Taxonomy" id="307480"/>
    <lineage>
        <taxon>Bacteria</taxon>
        <taxon>Pseudomonadati</taxon>
        <taxon>Bacteroidota</taxon>
        <taxon>Flavobacteriia</taxon>
        <taxon>Flavobacteriales</taxon>
        <taxon>Weeksellaceae</taxon>
        <taxon>Chryseobacterium group</taxon>
        <taxon>Chryseobacterium</taxon>
    </lineage>
</organism>
<dbReference type="EMBL" id="FQVE01000002">
    <property type="protein sequence ID" value="SHF16821.1"/>
    <property type="molecule type" value="Genomic_DNA"/>
</dbReference>
<name>A0A1M4ZFN1_9FLAO</name>
<evidence type="ECO:0000259" key="4">
    <source>
        <dbReference type="PROSITE" id="PS50901"/>
    </source>
</evidence>
<evidence type="ECO:0000256" key="3">
    <source>
        <dbReference type="PROSITE-ProRule" id="PRU00289"/>
    </source>
</evidence>
<gene>
    <name evidence="5" type="ORF">SAMN02787073_1584</name>
</gene>
<dbReference type="Proteomes" id="UP000184108">
    <property type="component" value="Unassembled WGS sequence"/>
</dbReference>
<dbReference type="PANTHER" id="PTHR22683:SF41">
    <property type="entry name" value="DNA TRANSLOCASE FTSK"/>
    <property type="match status" value="1"/>
</dbReference>
<keyword evidence="2 3" id="KW-0067">ATP-binding</keyword>
<evidence type="ECO:0000313" key="6">
    <source>
        <dbReference type="Proteomes" id="UP000184108"/>
    </source>
</evidence>
<sequence>MSKYYLYTAEELEEHNSNYIIRSWSFSKVGQFCRNEKAFEMIYIYGYQSTSSASGVSGNAYHEALSSYFKSKQNGIELTLPEVEMIAFQYIDEVPANKWKLQITTPTIAESKIKAIKSTTALLTNFFHEKYKYEDHIAKILDVEISWTGYLTINGVDIPLPCNAVIDLVIETHDGRIIIIDHKSTNAFSSEAELSLAIGKQAMTYVKTYEAHSGLVVDEVWFCQNKYSKNQKGGDQLNMFPVVLSYDTRVLYEDLLYENIKRLIEAVSNPDYVYLINDFDNLVNREELYEFWSKTRLNEIDVFDIDESEVNKEMVAKRHRKIRDSSVNTVSPKIIKHFHNKAASFIKYDLNTTDMTQSQKIEHKLKVTCSADARVAHMFSGFSSDTYLLEVGAGTKISSIRGYNLEIASALNVANVRISKDLKVFEGKSYLQVETGKKKDKFLPWDSTELIGQKVPLGKDNFGETIYWDLENESTPFMLICGAAGSGKSASIISSTEYIKRMEGIDQIIILDPKYEFTSYDSDPKIQVYNDILDIERKVEDLVLEMNNLIKYGEKKKIVIIFDEFADAVANSRKGKDLEIWEDVEIGYYKQSALEILQETAPRVKTKYQKTGTLRSLEENMRIIKQKGRSVGIRGIDATQRASSKVITGDAKVNYSLMICFRVPKAIDSTVVLDDSGAEVLTGMGDGLLKSPEFPDLVRFQSFFYQESAQ</sequence>
<dbReference type="AlphaFoldDB" id="A0A1M4ZFN1"/>
<dbReference type="Gene3D" id="3.30.980.40">
    <property type="match status" value="1"/>
</dbReference>
<feature type="domain" description="FtsK" evidence="4">
    <location>
        <begin position="463"/>
        <end position="670"/>
    </location>
</feature>
<dbReference type="PANTHER" id="PTHR22683">
    <property type="entry name" value="SPORULATION PROTEIN RELATED"/>
    <property type="match status" value="1"/>
</dbReference>
<keyword evidence="1 3" id="KW-0547">Nucleotide-binding</keyword>
<dbReference type="InterPro" id="IPR050206">
    <property type="entry name" value="FtsK/SpoIIIE/SftA"/>
</dbReference>
<dbReference type="InterPro" id="IPR038726">
    <property type="entry name" value="PDDEXK_AddAB-type"/>
</dbReference>
<dbReference type="GO" id="GO:0003677">
    <property type="term" value="F:DNA binding"/>
    <property type="evidence" value="ECO:0007669"/>
    <property type="project" value="InterPro"/>
</dbReference>